<evidence type="ECO:0000256" key="4">
    <source>
        <dbReference type="ARBA" id="ARBA00022723"/>
    </source>
</evidence>
<keyword evidence="4" id="KW-0479">Metal-binding</keyword>
<keyword evidence="14" id="KW-1185">Reference proteome</keyword>
<dbReference type="SUPFAM" id="SSF56112">
    <property type="entry name" value="Protein kinase-like (PK-like)"/>
    <property type="match status" value="1"/>
</dbReference>
<dbReference type="PANTHER" id="PTHR46485">
    <property type="entry name" value="LIM DOMAIN KINASE 1"/>
    <property type="match status" value="1"/>
</dbReference>
<dbReference type="InterPro" id="IPR002219">
    <property type="entry name" value="PKC_DAG/PE"/>
</dbReference>
<feature type="region of interest" description="Disordered" evidence="10">
    <location>
        <begin position="496"/>
        <end position="527"/>
    </location>
</feature>
<accession>A0A0C3PQM7</accession>
<sequence length="621" mass="67946">MHSDAFDVIPYEDIKGNWKKLGSGSFGNVYKGSYLGIDVAIKEVLPSTEYDVAKYFEREWRLMKEARHPNVVLYLGLSRAPDPDGRIFIISEFIENGNLRNYIYDKTKPLPWRLRLSFATDIARALAYLHARKCIHRDLKGENLLVTANGRLKITDFGFARIAARNEEESKRLTFCGTDSYMSPEILLGNEFDLPTDIFSLGVIFCEIAARKLASEHTFKRSPPLFSIDPEEVRRLASPGCPSGFVQLALDCLAEDPRDRPTTRIILDRLRDIEAEVLARPTEADDHVGSVKFMTGMRRPGAAPRIPSFGAGVGKELKYSEPGPAKNGDHHSSDEEDSDGELMEALSRLSTAGLHSTWSEAAVDHAHDSDQPLLGSTPSVHSDYSTTVIRSHPISHTPEASSLSSILTIRPTQNPNGSDDLTAHPLATGINGLTPTESLMTIASFHTAGSFSTLSATGALDSESEISIAAATEGSTTPQHASVVVPLVHRFTLIKPGGRRMSMPNGDPKEPRSGTASPTKNWPPHGGEATAWNPLDFFFSSTLLGNKCDICMKRLGWKPVLECDDCGLRTHIKCGEVAPMDCGLRPARAGGFHDGRDRSASPLAKEKDKAKNRKSFGTPAR</sequence>
<dbReference type="InterPro" id="IPR000719">
    <property type="entry name" value="Prot_kinase_dom"/>
</dbReference>
<dbReference type="GO" id="GO:0005524">
    <property type="term" value="F:ATP binding"/>
    <property type="evidence" value="ECO:0007669"/>
    <property type="project" value="UniProtKB-UniRule"/>
</dbReference>
<dbReference type="SMART" id="SM00109">
    <property type="entry name" value="C1"/>
    <property type="match status" value="1"/>
</dbReference>
<proteinExistence type="inferred from homology"/>
<feature type="region of interest" description="Disordered" evidence="10">
    <location>
        <begin position="590"/>
        <end position="621"/>
    </location>
</feature>
<evidence type="ECO:0000313" key="14">
    <source>
        <dbReference type="Proteomes" id="UP000053257"/>
    </source>
</evidence>
<keyword evidence="7" id="KW-0862">Zinc</keyword>
<dbReference type="InterPro" id="IPR001245">
    <property type="entry name" value="Ser-Thr/Tyr_kinase_cat_dom"/>
</dbReference>
<feature type="binding site" evidence="9">
    <location>
        <position position="42"/>
    </location>
    <ligand>
        <name>ATP</name>
        <dbReference type="ChEBI" id="CHEBI:30616"/>
    </ligand>
</feature>
<dbReference type="PROSITE" id="PS50011">
    <property type="entry name" value="PROTEIN_KINASE_DOM"/>
    <property type="match status" value="1"/>
</dbReference>
<dbReference type="Pfam" id="PF00130">
    <property type="entry name" value="C1_1"/>
    <property type="match status" value="1"/>
</dbReference>
<evidence type="ECO:0000259" key="11">
    <source>
        <dbReference type="PROSITE" id="PS50011"/>
    </source>
</evidence>
<dbReference type="CDD" id="cd13999">
    <property type="entry name" value="STKc_MAP3K-like"/>
    <property type="match status" value="1"/>
</dbReference>
<keyword evidence="5 9" id="KW-0547">Nucleotide-binding</keyword>
<evidence type="ECO:0000256" key="9">
    <source>
        <dbReference type="PROSITE-ProRule" id="PRU10141"/>
    </source>
</evidence>
<feature type="domain" description="Protein kinase" evidence="11">
    <location>
        <begin position="15"/>
        <end position="278"/>
    </location>
</feature>
<evidence type="ECO:0000256" key="5">
    <source>
        <dbReference type="ARBA" id="ARBA00022741"/>
    </source>
</evidence>
<evidence type="ECO:0000256" key="1">
    <source>
        <dbReference type="ARBA" id="ARBA00005843"/>
    </source>
</evidence>
<dbReference type="PROSITE" id="PS00107">
    <property type="entry name" value="PROTEIN_KINASE_ATP"/>
    <property type="match status" value="1"/>
</dbReference>
<dbReference type="Gene3D" id="1.10.510.10">
    <property type="entry name" value="Transferase(Phosphotransferase) domain 1"/>
    <property type="match status" value="1"/>
</dbReference>
<evidence type="ECO:0000256" key="10">
    <source>
        <dbReference type="SAM" id="MobiDB-lite"/>
    </source>
</evidence>
<reference evidence="13 14" key="1">
    <citation type="journal article" date="2014" name="PLoS Genet.">
        <title>Analysis of the Phlebiopsis gigantea genome, transcriptome and secretome provides insight into its pioneer colonization strategies of wood.</title>
        <authorList>
            <person name="Hori C."/>
            <person name="Ishida T."/>
            <person name="Igarashi K."/>
            <person name="Samejima M."/>
            <person name="Suzuki H."/>
            <person name="Master E."/>
            <person name="Ferreira P."/>
            <person name="Ruiz-Duenas F.J."/>
            <person name="Held B."/>
            <person name="Canessa P."/>
            <person name="Larrondo L.F."/>
            <person name="Schmoll M."/>
            <person name="Druzhinina I.S."/>
            <person name="Kubicek C.P."/>
            <person name="Gaskell J.A."/>
            <person name="Kersten P."/>
            <person name="St John F."/>
            <person name="Glasner J."/>
            <person name="Sabat G."/>
            <person name="Splinter BonDurant S."/>
            <person name="Syed K."/>
            <person name="Yadav J."/>
            <person name="Mgbeahuruike A.C."/>
            <person name="Kovalchuk A."/>
            <person name="Asiegbu F.O."/>
            <person name="Lackner G."/>
            <person name="Hoffmeister D."/>
            <person name="Rencoret J."/>
            <person name="Gutierrez A."/>
            <person name="Sun H."/>
            <person name="Lindquist E."/>
            <person name="Barry K."/>
            <person name="Riley R."/>
            <person name="Grigoriev I.V."/>
            <person name="Henrissat B."/>
            <person name="Kues U."/>
            <person name="Berka R.M."/>
            <person name="Martinez A.T."/>
            <person name="Covert S.F."/>
            <person name="Blanchette R.A."/>
            <person name="Cullen D."/>
        </authorList>
    </citation>
    <scope>NUCLEOTIDE SEQUENCE [LARGE SCALE GENOMIC DNA]</scope>
    <source>
        <strain evidence="13 14">11061_1 CR5-6</strain>
    </source>
</reference>
<organism evidence="13 14">
    <name type="scientific">Phlebiopsis gigantea (strain 11061_1 CR5-6)</name>
    <name type="common">White-rot fungus</name>
    <name type="synonym">Peniophora gigantea</name>
    <dbReference type="NCBI Taxonomy" id="745531"/>
    <lineage>
        <taxon>Eukaryota</taxon>
        <taxon>Fungi</taxon>
        <taxon>Dikarya</taxon>
        <taxon>Basidiomycota</taxon>
        <taxon>Agaricomycotina</taxon>
        <taxon>Agaricomycetes</taxon>
        <taxon>Polyporales</taxon>
        <taxon>Phanerochaetaceae</taxon>
        <taxon>Phlebiopsis</taxon>
    </lineage>
</organism>
<gene>
    <name evidence="13" type="ORF">PHLGIDRAFT_102864</name>
</gene>
<keyword evidence="2" id="KW-0723">Serine/threonine-protein kinase</keyword>
<evidence type="ECO:0008006" key="15">
    <source>
        <dbReference type="Google" id="ProtNLM"/>
    </source>
</evidence>
<dbReference type="Gene3D" id="3.30.200.20">
    <property type="entry name" value="Phosphorylase Kinase, domain 1"/>
    <property type="match status" value="1"/>
</dbReference>
<keyword evidence="8 9" id="KW-0067">ATP-binding</keyword>
<dbReference type="GO" id="GO:0046872">
    <property type="term" value="F:metal ion binding"/>
    <property type="evidence" value="ECO:0007669"/>
    <property type="project" value="UniProtKB-KW"/>
</dbReference>
<evidence type="ECO:0000256" key="2">
    <source>
        <dbReference type="ARBA" id="ARBA00022527"/>
    </source>
</evidence>
<dbReference type="STRING" id="745531.A0A0C3PQM7"/>
<feature type="compositionally biased region" description="Basic and acidic residues" evidence="10">
    <location>
        <begin position="591"/>
        <end position="609"/>
    </location>
</feature>
<dbReference type="PROSITE" id="PS00108">
    <property type="entry name" value="PROTEIN_KINASE_ST"/>
    <property type="match status" value="1"/>
</dbReference>
<comment type="similarity">
    <text evidence="1">Belongs to the protein kinase superfamily. TKL Ser/Thr protein kinase family.</text>
</comment>
<dbReference type="Pfam" id="PF07714">
    <property type="entry name" value="PK_Tyr_Ser-Thr"/>
    <property type="match status" value="1"/>
</dbReference>
<dbReference type="EMBL" id="KN840466">
    <property type="protein sequence ID" value="KIP09438.1"/>
    <property type="molecule type" value="Genomic_DNA"/>
</dbReference>
<dbReference type="PANTHER" id="PTHR46485:SF5">
    <property type="entry name" value="CENTER DIVIDER, ISOFORM A"/>
    <property type="match status" value="1"/>
</dbReference>
<name>A0A0C3PQM7_PHLG1</name>
<dbReference type="SMART" id="SM00220">
    <property type="entry name" value="S_TKc"/>
    <property type="match status" value="1"/>
</dbReference>
<protein>
    <recommendedName>
        <fullName evidence="15">Protein kinase domain-containing protein</fullName>
    </recommendedName>
</protein>
<keyword evidence="3" id="KW-0808">Transferase</keyword>
<feature type="region of interest" description="Disordered" evidence="10">
    <location>
        <begin position="299"/>
        <end position="341"/>
    </location>
</feature>
<dbReference type="PRINTS" id="PR00109">
    <property type="entry name" value="TYRKINASE"/>
</dbReference>
<evidence type="ECO:0000259" key="12">
    <source>
        <dbReference type="PROSITE" id="PS50081"/>
    </source>
</evidence>
<dbReference type="InterPro" id="IPR050940">
    <property type="entry name" value="Actin_reg-Ser/Thr_kinase"/>
</dbReference>
<dbReference type="SUPFAM" id="SSF57889">
    <property type="entry name" value="Cysteine-rich domain"/>
    <property type="match status" value="1"/>
</dbReference>
<feature type="compositionally biased region" description="Polar residues" evidence="10">
    <location>
        <begin position="398"/>
        <end position="419"/>
    </location>
</feature>
<evidence type="ECO:0000256" key="6">
    <source>
        <dbReference type="ARBA" id="ARBA00022777"/>
    </source>
</evidence>
<dbReference type="AlphaFoldDB" id="A0A0C3PQM7"/>
<dbReference type="PROSITE" id="PS50081">
    <property type="entry name" value="ZF_DAG_PE_2"/>
    <property type="match status" value="1"/>
</dbReference>
<dbReference type="HOGENOM" id="CLU_015983_0_0_1"/>
<evidence type="ECO:0000256" key="7">
    <source>
        <dbReference type="ARBA" id="ARBA00022833"/>
    </source>
</evidence>
<keyword evidence="6" id="KW-0418">Kinase</keyword>
<dbReference type="Proteomes" id="UP000053257">
    <property type="component" value="Unassembled WGS sequence"/>
</dbReference>
<dbReference type="CDD" id="cd00029">
    <property type="entry name" value="C1"/>
    <property type="match status" value="1"/>
</dbReference>
<dbReference type="InterPro" id="IPR011009">
    <property type="entry name" value="Kinase-like_dom_sf"/>
</dbReference>
<feature type="domain" description="Phorbol-ester/DAG-type" evidence="12">
    <location>
        <begin position="534"/>
        <end position="582"/>
    </location>
</feature>
<evidence type="ECO:0000256" key="8">
    <source>
        <dbReference type="ARBA" id="ARBA00022840"/>
    </source>
</evidence>
<dbReference type="InterPro" id="IPR008271">
    <property type="entry name" value="Ser/Thr_kinase_AS"/>
</dbReference>
<dbReference type="GO" id="GO:0004674">
    <property type="term" value="F:protein serine/threonine kinase activity"/>
    <property type="evidence" value="ECO:0007669"/>
    <property type="project" value="UniProtKB-KW"/>
</dbReference>
<evidence type="ECO:0000313" key="13">
    <source>
        <dbReference type="EMBL" id="KIP09438.1"/>
    </source>
</evidence>
<evidence type="ECO:0000256" key="3">
    <source>
        <dbReference type="ARBA" id="ARBA00022679"/>
    </source>
</evidence>
<dbReference type="OrthoDB" id="4062651at2759"/>
<dbReference type="InterPro" id="IPR017441">
    <property type="entry name" value="Protein_kinase_ATP_BS"/>
</dbReference>
<dbReference type="InterPro" id="IPR046349">
    <property type="entry name" value="C1-like_sf"/>
</dbReference>
<dbReference type="Gene3D" id="3.30.60.20">
    <property type="match status" value="1"/>
</dbReference>
<feature type="region of interest" description="Disordered" evidence="10">
    <location>
        <begin position="395"/>
        <end position="422"/>
    </location>
</feature>